<evidence type="ECO:0000313" key="3">
    <source>
        <dbReference type="Proteomes" id="UP001430584"/>
    </source>
</evidence>
<sequence>MDADTITHHLIAGVAYGSIHPAAFTIWLQLSKSPSAIALALTQQNASSSSAAVRRAGIKQLGKSLASSSSSSSSSLWKETWDGLGGAEGVARVVGECLSVQEVAEFARTVGRCGGGEEERRREVAALVVALGGLDGCARARGGPPSSSSSDGDGGGGGDGDGGGGDDHRRPLSRALAPLAQACPAAFVEDALARGLSTTTTTTSVDDDGGADDDAGTAAVILSQLTANGPGDGGGRGIITQRHPAAVQAALHRALFDIDPDNDNSRRRRRDLDAAIRPALLALLHGANIPSTSHASDDEAAPPNFSPSMHFSLRVLRSLAHAIAQQRPHAFPPELFVSDLVEPLLRRCRRRRHSASVAQVREILTVRELYDHNIFEAKHLLVGNPGDLQNEATTIEALRNRVVEANDVLWTLVETIVMAMREPAAGEGTAKSTRNLCHDVIRLRWQKFSVALKKTGRFSEDDIYAIVWEDTLALLVKAEKAFLQPGPDRFASEDRKGVLGYSSTVDVENAGPSTYRFFDEFAKARDEIWRDFRSRSLPATALLPEPYPRGLAIQELTSSFRMRASAPEDLTPYIASRAHAVLFMDPANALAPYPDDEDMQTAIEGFADCYLEALEIFVPKSLDQQEKKRRVDKAWAHAVGPLSRDRMSLPEAFRYWRGGTLSERFEFWPKEDANPPQEVDLPKHDPRIPRVANPSEILEWDPLPPAMAPVKERRLDLVYIDIAKSIHIPYLGSVKMLSEDHHPTVPGVPADQLYTTLGKDTAVEFESRAMSALLFLDTKNGTDRMILESPFPSAEEVRYPAMRLDSKFLQKGKKDIHWAFRILKSHSLTLPPLLLFRLAQDSLEEIQRAHAGSTIPYEQEKITFGLIALLHESDRPALAVDLGINAITNFPDASSWHRQLLTPTLLRRLSPADASACITRFADAITTSLQAAKQQQDPSDNPSPPPPRVKITTVKHLAQLLQGATYIPPVFATEILTRILQAASHPDIRHAVLDALLSMLTPSTSTSTSTSTNNNARVLAALETLIVDAGSKFSPDDGLPAKLDLDRGVPPLLSALLHYINSTTTSTKTTAPATTTTTTTVNIVPQLVRRVVLPALAQLQSSTRAWAQRFASTTDDAVLLSDDLPVPPLDPRVWGAVFTTIPRALIPKHVAVDAVRWMRHSCIDPPASGPIRKASDAIRTRAAPRDRTEDEKRWLALFAAGPGAAIAPGGDDNAPVDVTLAQDLVLQLSDALTTSASPAVWAEEASRSWRDWHALVALLEPPAWMCAEDADADMEALGRAWRANARPLVVRLVEGVEAWRRRAHGTRTRPATLPDVFGVGLWLLPWPGVGVVEVGVGEAEEGWRRFADAVAEVLGRVVGEEVVYHRRFERVKKEVAERVKGREDRVRVALGLGWVGGGGPFGVVERLRIELALELLGGFDVEADGELTARVEEMVVRWKKADDEDVRRAAYEWVERLGKGGLMRGFAAV</sequence>
<evidence type="ECO:0000256" key="1">
    <source>
        <dbReference type="SAM" id="MobiDB-lite"/>
    </source>
</evidence>
<gene>
    <name evidence="2" type="ORF">SLS55_003915</name>
</gene>
<reference evidence="2 3" key="1">
    <citation type="submission" date="2024-02" db="EMBL/GenBank/DDBJ databases">
        <title>De novo assembly and annotation of 12 fungi associated with fruit tree decline syndrome in Ontario, Canada.</title>
        <authorList>
            <person name="Sulman M."/>
            <person name="Ellouze W."/>
            <person name="Ilyukhin E."/>
        </authorList>
    </citation>
    <scope>NUCLEOTIDE SEQUENCE [LARGE SCALE GENOMIC DNA]</scope>
    <source>
        <strain evidence="2 3">FDS-637</strain>
    </source>
</reference>
<feature type="region of interest" description="Disordered" evidence="1">
    <location>
        <begin position="138"/>
        <end position="171"/>
    </location>
</feature>
<dbReference type="GeneID" id="92008000"/>
<feature type="compositionally biased region" description="Low complexity" evidence="1">
    <location>
        <begin position="142"/>
        <end position="151"/>
    </location>
</feature>
<comment type="caution">
    <text evidence="2">The sequence shown here is derived from an EMBL/GenBank/DDBJ whole genome shotgun (WGS) entry which is preliminary data.</text>
</comment>
<feature type="compositionally biased region" description="Gly residues" evidence="1">
    <location>
        <begin position="152"/>
        <end position="163"/>
    </location>
</feature>
<name>A0ABR3CHX6_9PEZI</name>
<protein>
    <submittedName>
        <fullName evidence="2">Uncharacterized protein</fullName>
    </submittedName>
</protein>
<keyword evidence="3" id="KW-1185">Reference proteome</keyword>
<evidence type="ECO:0000313" key="2">
    <source>
        <dbReference type="EMBL" id="KAL0260231.1"/>
    </source>
</evidence>
<accession>A0ABR3CHX6</accession>
<dbReference type="RefSeq" id="XP_066633260.1">
    <property type="nucleotide sequence ID" value="XM_066775379.1"/>
</dbReference>
<organism evidence="2 3">
    <name type="scientific">Diplodia seriata</name>
    <dbReference type="NCBI Taxonomy" id="420778"/>
    <lineage>
        <taxon>Eukaryota</taxon>
        <taxon>Fungi</taxon>
        <taxon>Dikarya</taxon>
        <taxon>Ascomycota</taxon>
        <taxon>Pezizomycotina</taxon>
        <taxon>Dothideomycetes</taxon>
        <taxon>Dothideomycetes incertae sedis</taxon>
        <taxon>Botryosphaeriales</taxon>
        <taxon>Botryosphaeriaceae</taxon>
        <taxon>Diplodia</taxon>
    </lineage>
</organism>
<proteinExistence type="predicted"/>
<dbReference type="Proteomes" id="UP001430584">
    <property type="component" value="Unassembled WGS sequence"/>
</dbReference>
<dbReference type="EMBL" id="JAJVCZ030000004">
    <property type="protein sequence ID" value="KAL0260231.1"/>
    <property type="molecule type" value="Genomic_DNA"/>
</dbReference>
<feature type="region of interest" description="Disordered" evidence="1">
    <location>
        <begin position="929"/>
        <end position="949"/>
    </location>
</feature>